<keyword evidence="5" id="KW-0539">Nucleus</keyword>
<reference evidence="6" key="1">
    <citation type="journal article" date="2020" name="Stud. Mycol.">
        <title>101 Dothideomycetes genomes: a test case for predicting lifestyles and emergence of pathogens.</title>
        <authorList>
            <person name="Haridas S."/>
            <person name="Albert R."/>
            <person name="Binder M."/>
            <person name="Bloem J."/>
            <person name="Labutti K."/>
            <person name="Salamov A."/>
            <person name="Andreopoulos B."/>
            <person name="Baker S."/>
            <person name="Barry K."/>
            <person name="Bills G."/>
            <person name="Bluhm B."/>
            <person name="Cannon C."/>
            <person name="Castanera R."/>
            <person name="Culley D."/>
            <person name="Daum C."/>
            <person name="Ezra D."/>
            <person name="Gonzalez J."/>
            <person name="Henrissat B."/>
            <person name="Kuo A."/>
            <person name="Liang C."/>
            <person name="Lipzen A."/>
            <person name="Lutzoni F."/>
            <person name="Magnuson J."/>
            <person name="Mondo S."/>
            <person name="Nolan M."/>
            <person name="Ohm R."/>
            <person name="Pangilinan J."/>
            <person name="Park H.-J."/>
            <person name="Ramirez L."/>
            <person name="Alfaro M."/>
            <person name="Sun H."/>
            <person name="Tritt A."/>
            <person name="Yoshinaga Y."/>
            <person name="Zwiers L.-H."/>
            <person name="Turgeon B."/>
            <person name="Goodwin S."/>
            <person name="Spatafora J."/>
            <person name="Crous P."/>
            <person name="Grigoriev I."/>
        </authorList>
    </citation>
    <scope>NUCLEOTIDE SEQUENCE</scope>
    <source>
        <strain evidence="6">CBS 269.34</strain>
    </source>
</reference>
<comment type="similarity">
    <text evidence="2">Belongs to the Mediator complex subunit 27 family.</text>
</comment>
<comment type="subcellular location">
    <subcellularLocation>
        <location evidence="1">Nucleus</location>
    </subcellularLocation>
</comment>
<dbReference type="EMBL" id="MU004183">
    <property type="protein sequence ID" value="KAF2500566.1"/>
    <property type="molecule type" value="Genomic_DNA"/>
</dbReference>
<evidence type="ECO:0000256" key="4">
    <source>
        <dbReference type="ARBA" id="ARBA00023163"/>
    </source>
</evidence>
<evidence type="ECO:0000313" key="6">
    <source>
        <dbReference type="EMBL" id="KAF2500566.1"/>
    </source>
</evidence>
<dbReference type="InterPro" id="IPR021627">
    <property type="entry name" value="Mediator_Med27"/>
</dbReference>
<dbReference type="OrthoDB" id="5326237at2759"/>
<accession>A0A6A6R7X1</accession>
<dbReference type="GO" id="GO:0016592">
    <property type="term" value="C:mediator complex"/>
    <property type="evidence" value="ECO:0007669"/>
    <property type="project" value="InterPro"/>
</dbReference>
<name>A0A6A6R7X1_9PEZI</name>
<keyword evidence="3" id="KW-0805">Transcription regulation</keyword>
<evidence type="ECO:0000256" key="2">
    <source>
        <dbReference type="ARBA" id="ARBA00008048"/>
    </source>
</evidence>
<organism evidence="6 7">
    <name type="scientific">Lophium mytilinum</name>
    <dbReference type="NCBI Taxonomy" id="390894"/>
    <lineage>
        <taxon>Eukaryota</taxon>
        <taxon>Fungi</taxon>
        <taxon>Dikarya</taxon>
        <taxon>Ascomycota</taxon>
        <taxon>Pezizomycotina</taxon>
        <taxon>Dothideomycetes</taxon>
        <taxon>Pleosporomycetidae</taxon>
        <taxon>Mytilinidiales</taxon>
        <taxon>Mytilinidiaceae</taxon>
        <taxon>Lophium</taxon>
    </lineage>
</organism>
<keyword evidence="4" id="KW-0804">Transcription</keyword>
<dbReference type="Pfam" id="PF11571">
    <property type="entry name" value="Med27"/>
    <property type="match status" value="1"/>
</dbReference>
<evidence type="ECO:0000256" key="3">
    <source>
        <dbReference type="ARBA" id="ARBA00023015"/>
    </source>
</evidence>
<evidence type="ECO:0000256" key="1">
    <source>
        <dbReference type="ARBA" id="ARBA00004123"/>
    </source>
</evidence>
<evidence type="ECO:0000313" key="7">
    <source>
        <dbReference type="Proteomes" id="UP000799750"/>
    </source>
</evidence>
<evidence type="ECO:0000256" key="5">
    <source>
        <dbReference type="ARBA" id="ARBA00023242"/>
    </source>
</evidence>
<gene>
    <name evidence="6" type="ORF">BU16DRAFT_451866</name>
</gene>
<protein>
    <submittedName>
        <fullName evidence="6">Uncharacterized protein</fullName>
    </submittedName>
</protein>
<dbReference type="AlphaFoldDB" id="A0A6A6R7X1"/>
<proteinExistence type="inferred from homology"/>
<sequence length="282" mass="31049">MADPARKAPQTPTGMDEAECVAALAYLEKLQDQLQDLRLTMPRILGPLRTPHPSPAALYQDFRHASMSSVNDLKKFRITWQSPETQSLFQKAKESLKANPKLEGHNDVPRYGWIEEAESAGGLGSKKVAKADDGAGSEELEAEYAGILAKFKEDHPNLKVTIESDNQIITIGYKVSMLYLKFRVVRTKEANGKGKLDVESSGAMALSPAITRCLASRPNPNSLRNLLEMIAAYTDLRKTRCAKCTKLADSSGLTPAARRRKFVDKGEAGSEVVWESFHEGCL</sequence>
<keyword evidence="7" id="KW-1185">Reference proteome</keyword>
<dbReference type="Proteomes" id="UP000799750">
    <property type="component" value="Unassembled WGS sequence"/>
</dbReference>